<dbReference type="InterPro" id="IPR039891">
    <property type="entry name" value="VWA8"/>
</dbReference>
<dbReference type="SUPFAM" id="SSF52540">
    <property type="entry name" value="P-loop containing nucleoside triphosphate hydrolases"/>
    <property type="match status" value="3"/>
</dbReference>
<feature type="region of interest" description="Disordered" evidence="1">
    <location>
        <begin position="1330"/>
        <end position="1363"/>
    </location>
</feature>
<evidence type="ECO:0000313" key="3">
    <source>
        <dbReference type="EMBL" id="CAK9066832.1"/>
    </source>
</evidence>
<dbReference type="Proteomes" id="UP001642484">
    <property type="component" value="Unassembled WGS sequence"/>
</dbReference>
<dbReference type="PANTHER" id="PTHR21610:SF9">
    <property type="entry name" value="VON WILLEBRAND FACTOR A DOMAIN-CONTAINING PROTEIN 8"/>
    <property type="match status" value="1"/>
</dbReference>
<dbReference type="Pfam" id="PF07728">
    <property type="entry name" value="AAA_5"/>
    <property type="match status" value="3"/>
</dbReference>
<comment type="caution">
    <text evidence="3">The sequence shown here is derived from an EMBL/GenBank/DDBJ whole genome shotgun (WGS) entry which is preliminary data.</text>
</comment>
<dbReference type="EMBL" id="CAXAMN010022140">
    <property type="protein sequence ID" value="CAK9066832.1"/>
    <property type="molecule type" value="Genomic_DNA"/>
</dbReference>
<evidence type="ECO:0000259" key="2">
    <source>
        <dbReference type="Pfam" id="PF07728"/>
    </source>
</evidence>
<dbReference type="PANTHER" id="PTHR21610">
    <property type="entry name" value="VON WILLEBRAND FACTOR A DOMAIN-CONTAINING PROTEIN 8"/>
    <property type="match status" value="1"/>
</dbReference>
<keyword evidence="4" id="KW-1185">Reference proteome</keyword>
<evidence type="ECO:0000313" key="4">
    <source>
        <dbReference type="Proteomes" id="UP001642484"/>
    </source>
</evidence>
<reference evidence="3 4" key="1">
    <citation type="submission" date="2024-02" db="EMBL/GenBank/DDBJ databases">
        <authorList>
            <person name="Chen Y."/>
            <person name="Shah S."/>
            <person name="Dougan E. K."/>
            <person name="Thang M."/>
            <person name="Chan C."/>
        </authorList>
    </citation>
    <scope>NUCLEOTIDE SEQUENCE [LARGE SCALE GENOMIC DNA]</scope>
</reference>
<dbReference type="InterPro" id="IPR011704">
    <property type="entry name" value="ATPase_dyneun-rel_AAA"/>
</dbReference>
<proteinExistence type="predicted"/>
<dbReference type="InterPro" id="IPR027417">
    <property type="entry name" value="P-loop_NTPase"/>
</dbReference>
<feature type="domain" description="ATPase dynein-related AAA" evidence="2">
    <location>
        <begin position="55"/>
        <end position="213"/>
    </location>
</feature>
<feature type="domain" description="ATPase dynein-related AAA" evidence="2">
    <location>
        <begin position="371"/>
        <end position="527"/>
    </location>
</feature>
<protein>
    <recommendedName>
        <fullName evidence="2">ATPase dynein-related AAA domain-containing protein</fullName>
    </recommendedName>
</protein>
<accession>A0ABP0NUG8</accession>
<name>A0ABP0NUG8_9DINO</name>
<gene>
    <name evidence="3" type="ORF">CCMP2556_LOCUS32845</name>
</gene>
<dbReference type="Gene3D" id="3.40.50.300">
    <property type="entry name" value="P-loop containing nucleotide triphosphate hydrolases"/>
    <property type="match status" value="3"/>
</dbReference>
<evidence type="ECO:0000256" key="1">
    <source>
        <dbReference type="SAM" id="MobiDB-lite"/>
    </source>
</evidence>
<organism evidence="3 4">
    <name type="scientific">Durusdinium trenchii</name>
    <dbReference type="NCBI Taxonomy" id="1381693"/>
    <lineage>
        <taxon>Eukaryota</taxon>
        <taxon>Sar</taxon>
        <taxon>Alveolata</taxon>
        <taxon>Dinophyceae</taxon>
        <taxon>Suessiales</taxon>
        <taxon>Symbiodiniaceae</taxon>
        <taxon>Durusdinium</taxon>
    </lineage>
</organism>
<sequence>MPPQQRLEHFARAASGSGRPELIPSGYEKRCGLLKSDWAYEHLRWMIQKDSLGQDIFLIGSHSPLRRWLAFRFCEVLGRECEFLALTPDTSEVDLKSRRELRAHDRGLGVQWFDQAVVRAALQGRVLILEGLEKAERNVLPVLNNLLENREMQLEDGRFLVAPQRYDRLVKEGKDTTQLNLVRVHEHFRVVALGVPSPPFPGNPLDPPLRSRFQARHVARAPAAVLLRQLRREAPAAPEAAVQELLRFYETLWELMQTQASAAGMELRAMAQAAPCYPCDEQLLSCARLLQQQPALPVREAIRRIFPFQTESGLLNTTVAKLVAEILPPEPGSSTSGAGTPIQPGEVHGVLPGFQQRLLEEMLLSAACGQDLCLIGPKGEGKTFLAQQLAKSLGHARIYTLFLHEEMTARDLFQRRNTNRQGESIWEGSPLLQAMERGGLCVLDGLQQLRPMTLAALAPLIQDREVTLYDGLRFLSPWRQQHLAQRSSAATSRADVRVTHPKFRVLALATPQRHAKGWLSNEILQLFHFFTLPRRAELLPVVSASVPHCPRAVAERLLQLRTSLLTASQDSSSPLWSGSSPMDLQGAMTPTVMLSLRSLLRAARLAAESSEIADYLQSALMMDFLPLAERTAVQQLLTACGFVPRAAPERLVEAERMVIEAPDFQQAEPTLRIGSARCRVAAPRESALIPETKFFDNPQQTLSLHDMLRDMAAGENLLLMGNQGVGKNKLIDRLLMLLHREREYIQLHRDTTVGSLTLVPTLRNGLVCFDDSPLVKAMRYGRVLVIDEFDKAPTEVVLTLKGLLQDGEMILVDGRRFLRDGRPEDADAVGIHPKFQVVALANRPGFPFLGNDFFREMGDCFACHAIQNPDETSEVAMLRSYAPSVPLDLLRLLSSCFGELRQMVEAGKLSYPYSTRELVNLVRHLETFPQDSLAEVLENVFAFDSFEPELRKLLRSVFERHGLPVSTEADASSGARGGQRLEPRWLGQLERCGELRRWRVGDEISAVSFDEMAPLWSREAAEGSWQPLELHSARSKGFSEEELWFRMGSVTKEGVLIQGPNPLTGSWLGHLRSMAAVQGCLCILSSQMVLHVYDLKSQQSRKFSWGTSAVPGSGGVPACSGASLVPEPLGGFLCTYDWHHEALLRLWPRQGRAEALRLMLPVGASCAGRLKELPVLVFFGGQEVVLVATEGVQVARLRVSTGEIEDMMELSVKRLLLRCGEVFWELQLGSLQPTSASDFFHQLHQLRSLQLHPVTWTSSTSPPRAPLAPPSLREALGPWSASEAPLPELPELAELGRFGTLSTATSHVMAAPKTSFALLAVGLNLNLPSTPSPEQQAGGTCPAFGPADRRGGQHGAHPQNGALLAPCLPESHLHLLHSG</sequence>
<feature type="domain" description="ATPase dynein-related AAA" evidence="2">
    <location>
        <begin position="716"/>
        <end position="845"/>
    </location>
</feature>